<evidence type="ECO:0000313" key="3">
    <source>
        <dbReference type="Proteomes" id="UP000233556"/>
    </source>
</evidence>
<accession>A0A2I0UTG6</accession>
<dbReference type="OrthoDB" id="9921460at2759"/>
<dbReference type="Proteomes" id="UP000233556">
    <property type="component" value="Unassembled WGS sequence"/>
</dbReference>
<reference evidence="3" key="2">
    <citation type="submission" date="2017-12" db="EMBL/GenBank/DDBJ databases">
        <title>Genome sequence of the Bar-tailed Godwit (Limosa lapponica baueri).</title>
        <authorList>
            <person name="Lima N.C.B."/>
            <person name="Parody-Merino A.M."/>
            <person name="Battley P.F."/>
            <person name="Fidler A.E."/>
            <person name="Prosdocimi F."/>
        </authorList>
    </citation>
    <scope>NUCLEOTIDE SEQUENCE [LARGE SCALE GENOMIC DNA]</scope>
</reference>
<dbReference type="EMBL" id="KZ505639">
    <property type="protein sequence ID" value="PKU49351.1"/>
    <property type="molecule type" value="Genomic_DNA"/>
</dbReference>
<dbReference type="AlphaFoldDB" id="A0A2I0UTG6"/>
<gene>
    <name evidence="2" type="ORF">llap_390</name>
</gene>
<evidence type="ECO:0000256" key="1">
    <source>
        <dbReference type="SAM" id="MobiDB-lite"/>
    </source>
</evidence>
<keyword evidence="3" id="KW-1185">Reference proteome</keyword>
<organism evidence="2 3">
    <name type="scientific">Limosa lapponica baueri</name>
    <dbReference type="NCBI Taxonomy" id="1758121"/>
    <lineage>
        <taxon>Eukaryota</taxon>
        <taxon>Metazoa</taxon>
        <taxon>Chordata</taxon>
        <taxon>Craniata</taxon>
        <taxon>Vertebrata</taxon>
        <taxon>Euteleostomi</taxon>
        <taxon>Archelosauria</taxon>
        <taxon>Archosauria</taxon>
        <taxon>Dinosauria</taxon>
        <taxon>Saurischia</taxon>
        <taxon>Theropoda</taxon>
        <taxon>Coelurosauria</taxon>
        <taxon>Aves</taxon>
        <taxon>Neognathae</taxon>
        <taxon>Neoaves</taxon>
        <taxon>Charadriiformes</taxon>
        <taxon>Scolopacidae</taxon>
        <taxon>Limosa</taxon>
    </lineage>
</organism>
<name>A0A2I0UTG6_LIMLA</name>
<feature type="region of interest" description="Disordered" evidence="1">
    <location>
        <begin position="102"/>
        <end position="129"/>
    </location>
</feature>
<proteinExistence type="predicted"/>
<evidence type="ECO:0000313" key="2">
    <source>
        <dbReference type="EMBL" id="PKU49351.1"/>
    </source>
</evidence>
<protein>
    <submittedName>
        <fullName evidence="2">Uncharacterized protein</fullName>
    </submittedName>
</protein>
<reference evidence="3" key="1">
    <citation type="submission" date="2017-11" db="EMBL/GenBank/DDBJ databases">
        <authorList>
            <person name="Lima N.C."/>
            <person name="Parody-Merino A.M."/>
            <person name="Battley P.F."/>
            <person name="Fidler A.E."/>
            <person name="Prosdocimi F."/>
        </authorList>
    </citation>
    <scope>NUCLEOTIDE SEQUENCE [LARGE SCALE GENOMIC DNA]</scope>
</reference>
<sequence length="129" mass="14399">MGKFEPRMKLEYTKHTFRCQIIQQLAEYVPDVKQIEEWIESSSEKKDLGLLVDEKLNMSCQRVLAAQKAKHILDCMKRSMTSRVEGGGETLLGVLCPALESSAQEGHGPVGTGPEEVHKDDQRAGAPFQ</sequence>